<name>A0A1D7V1A4_9LEPT</name>
<proteinExistence type="predicted"/>
<sequence>MEEAGSWEIIGEFFYITKKVFFNKKFNAHLSEFLQKKDSHLWYSHSLNPKSPAELSLFKYHYVSFSYELLLKPKKVRRVSNFNKLRSKFG</sequence>
<dbReference type="AlphaFoldDB" id="A0A1D7V1A4"/>
<organism evidence="1 2">
    <name type="scientific">Leptospira tipperaryensis</name>
    <dbReference type="NCBI Taxonomy" id="2564040"/>
    <lineage>
        <taxon>Bacteria</taxon>
        <taxon>Pseudomonadati</taxon>
        <taxon>Spirochaetota</taxon>
        <taxon>Spirochaetia</taxon>
        <taxon>Leptospirales</taxon>
        <taxon>Leptospiraceae</taxon>
        <taxon>Leptospira</taxon>
    </lineage>
</organism>
<evidence type="ECO:0000313" key="1">
    <source>
        <dbReference type="EMBL" id="AOP35619.1"/>
    </source>
</evidence>
<dbReference type="EMBL" id="CP015217">
    <property type="protein sequence ID" value="AOP35619.1"/>
    <property type="molecule type" value="Genomic_DNA"/>
</dbReference>
<reference evidence="1 2" key="1">
    <citation type="submission" date="2016-04" db="EMBL/GenBank/DDBJ databases">
        <title>Complete genome seqeunce of Leptospira alstonii serovar Room22.</title>
        <authorList>
            <person name="Nally J.E."/>
            <person name="Bayles D.O."/>
            <person name="Hurley D."/>
            <person name="Fanning S."/>
            <person name="McMahon B.J."/>
            <person name="Arent Z."/>
        </authorList>
    </citation>
    <scope>NUCLEOTIDE SEQUENCE [LARGE SCALE GENOMIC DNA]</scope>
    <source>
        <strain evidence="1 2">GWTS #1</strain>
    </source>
</reference>
<evidence type="ECO:0000313" key="2">
    <source>
        <dbReference type="Proteomes" id="UP000094197"/>
    </source>
</evidence>
<keyword evidence="2" id="KW-1185">Reference proteome</keyword>
<protein>
    <submittedName>
        <fullName evidence="1">Uncharacterized protein</fullName>
    </submittedName>
</protein>
<dbReference type="KEGG" id="laj:A0128_18280"/>
<accession>A0A1D7V1A4</accession>
<dbReference type="Proteomes" id="UP000094197">
    <property type="component" value="Chromosome 1"/>
</dbReference>
<gene>
    <name evidence="1" type="ORF">A0128_18280</name>
</gene>